<reference evidence="8" key="1">
    <citation type="submission" date="2022-07" db="EMBL/GenBank/DDBJ databases">
        <title>Taxonomy of Novel Oxalotrophic and Methylotrophic Bacteria.</title>
        <authorList>
            <person name="Sahin N."/>
            <person name="Tani A."/>
        </authorList>
    </citation>
    <scope>NUCLEOTIDE SEQUENCE</scope>
    <source>
        <strain evidence="8">AM327</strain>
    </source>
</reference>
<dbReference type="SUPFAM" id="SSF53613">
    <property type="entry name" value="Ribokinase-like"/>
    <property type="match status" value="1"/>
</dbReference>
<dbReference type="NCBIfam" id="TIGR00097">
    <property type="entry name" value="HMP-P_kinase"/>
    <property type="match status" value="1"/>
</dbReference>
<evidence type="ECO:0000256" key="6">
    <source>
        <dbReference type="ARBA" id="ARBA00022840"/>
    </source>
</evidence>
<evidence type="ECO:0000256" key="1">
    <source>
        <dbReference type="ARBA" id="ARBA00004948"/>
    </source>
</evidence>
<dbReference type="PANTHER" id="PTHR20858">
    <property type="entry name" value="PHOSPHOMETHYLPYRIMIDINE KINASE"/>
    <property type="match status" value="1"/>
</dbReference>
<dbReference type="RefSeq" id="WP_281755033.1">
    <property type="nucleotide sequence ID" value="NZ_BRVP01000015.1"/>
</dbReference>
<dbReference type="GO" id="GO:0009228">
    <property type="term" value="P:thiamine biosynthetic process"/>
    <property type="evidence" value="ECO:0007669"/>
    <property type="project" value="InterPro"/>
</dbReference>
<dbReference type="FunFam" id="3.40.1190.20:FF:000003">
    <property type="entry name" value="Phosphomethylpyrimidine kinase ThiD"/>
    <property type="match status" value="1"/>
</dbReference>
<keyword evidence="3" id="KW-0808">Transferase</keyword>
<accession>A0A9W6EUA8</accession>
<comment type="pathway">
    <text evidence="1">Cofactor biosynthesis; thiamine diphosphate biosynthesis.</text>
</comment>
<dbReference type="Gene3D" id="3.40.1190.20">
    <property type="match status" value="1"/>
</dbReference>
<dbReference type="GO" id="GO:0008902">
    <property type="term" value="F:hydroxymethylpyrimidine kinase activity"/>
    <property type="evidence" value="ECO:0007669"/>
    <property type="project" value="UniProtKB-EC"/>
</dbReference>
<dbReference type="Pfam" id="PF08543">
    <property type="entry name" value="Phos_pyr_kin"/>
    <property type="match status" value="1"/>
</dbReference>
<sequence length="272" mass="29576">MENINQYYKVLTIAGSDSGGCAGIQADIKAISACGCYAASAITALTAQNTVGVQEIHPVPIAFLTQQLESVLSDISFDAIKIGMLHSTEVILNVKEILLKYQVKNIVIDPVMVATSGDPLLQSEAIEALKKELLPLATLITPNLPEASLLLGKQIKHQEHLIEAATTLGQICDTSVLLKAGHFTDDILTDILFDNNIKQTYTFKNKRIQTQNTHGTGCSLSSAIASFLAKNQELDTAVQNGINYLHQALEQGKNYKLGNGHGPIKHFYKFWD</sequence>
<protein>
    <recommendedName>
        <fullName evidence="2">hydroxymethylpyrimidine kinase</fullName>
        <ecNumber evidence="2">2.7.1.49</ecNumber>
    </recommendedName>
</protein>
<proteinExistence type="predicted"/>
<evidence type="ECO:0000256" key="2">
    <source>
        <dbReference type="ARBA" id="ARBA00012135"/>
    </source>
</evidence>
<evidence type="ECO:0000256" key="5">
    <source>
        <dbReference type="ARBA" id="ARBA00022777"/>
    </source>
</evidence>
<dbReference type="EC" id="2.7.1.49" evidence="2"/>
<keyword evidence="4" id="KW-0547">Nucleotide-binding</keyword>
<evidence type="ECO:0000313" key="8">
    <source>
        <dbReference type="EMBL" id="GLB53255.1"/>
    </source>
</evidence>
<dbReference type="GO" id="GO:0005829">
    <property type="term" value="C:cytosol"/>
    <property type="evidence" value="ECO:0007669"/>
    <property type="project" value="TreeGrafter"/>
</dbReference>
<comment type="caution">
    <text evidence="8">The sequence shown here is derived from an EMBL/GenBank/DDBJ whole genome shotgun (WGS) entry which is preliminary data.</text>
</comment>
<gene>
    <name evidence="8" type="primary">thiD_1</name>
    <name evidence="8" type="ORF">NBRC110019_22950</name>
</gene>
<dbReference type="GO" id="GO:0005524">
    <property type="term" value="F:ATP binding"/>
    <property type="evidence" value="ECO:0007669"/>
    <property type="project" value="UniProtKB-KW"/>
</dbReference>
<dbReference type="EMBL" id="BRVP01000015">
    <property type="protein sequence ID" value="GLB53255.1"/>
    <property type="molecule type" value="Genomic_DNA"/>
</dbReference>
<keyword evidence="9" id="KW-1185">Reference proteome</keyword>
<evidence type="ECO:0000259" key="7">
    <source>
        <dbReference type="Pfam" id="PF08543"/>
    </source>
</evidence>
<name>A0A9W6EUA8_9FLAO</name>
<evidence type="ECO:0000256" key="3">
    <source>
        <dbReference type="ARBA" id="ARBA00022679"/>
    </source>
</evidence>
<dbReference type="Proteomes" id="UP001143545">
    <property type="component" value="Unassembled WGS sequence"/>
</dbReference>
<dbReference type="InterPro" id="IPR013749">
    <property type="entry name" value="PM/HMP-P_kinase-1"/>
</dbReference>
<dbReference type="CDD" id="cd01169">
    <property type="entry name" value="HMPP_kinase"/>
    <property type="match status" value="1"/>
</dbReference>
<dbReference type="AlphaFoldDB" id="A0A9W6EUA8"/>
<dbReference type="InterPro" id="IPR029056">
    <property type="entry name" value="Ribokinase-like"/>
</dbReference>
<feature type="domain" description="Pyridoxamine kinase/Phosphomethylpyrimidine kinase" evidence="7">
    <location>
        <begin position="17"/>
        <end position="264"/>
    </location>
</feature>
<keyword evidence="5 8" id="KW-0418">Kinase</keyword>
<dbReference type="PANTHER" id="PTHR20858:SF17">
    <property type="entry name" value="HYDROXYMETHYLPYRIMIDINE_PHOSPHOMETHYLPYRIMIDINE KINASE THI20-RELATED"/>
    <property type="match status" value="1"/>
</dbReference>
<evidence type="ECO:0000256" key="4">
    <source>
        <dbReference type="ARBA" id="ARBA00022741"/>
    </source>
</evidence>
<keyword evidence="6" id="KW-0067">ATP-binding</keyword>
<dbReference type="GO" id="GO:0008972">
    <property type="term" value="F:phosphomethylpyrimidine kinase activity"/>
    <property type="evidence" value="ECO:0007669"/>
    <property type="project" value="InterPro"/>
</dbReference>
<organism evidence="8 9">
    <name type="scientific">Neptunitalea chrysea</name>
    <dbReference type="NCBI Taxonomy" id="1647581"/>
    <lineage>
        <taxon>Bacteria</taxon>
        <taxon>Pseudomonadati</taxon>
        <taxon>Bacteroidota</taxon>
        <taxon>Flavobacteriia</taxon>
        <taxon>Flavobacteriales</taxon>
        <taxon>Flavobacteriaceae</taxon>
        <taxon>Neptunitalea</taxon>
    </lineage>
</organism>
<dbReference type="InterPro" id="IPR004399">
    <property type="entry name" value="HMP/HMP-P_kinase_dom"/>
</dbReference>
<evidence type="ECO:0000313" key="9">
    <source>
        <dbReference type="Proteomes" id="UP001143545"/>
    </source>
</evidence>